<feature type="transmembrane region" description="Helical" evidence="17">
    <location>
        <begin position="227"/>
        <end position="251"/>
    </location>
</feature>
<keyword evidence="9" id="KW-0406">Ion transport</keyword>
<feature type="transmembrane region" description="Helical" evidence="17">
    <location>
        <begin position="519"/>
        <end position="541"/>
    </location>
</feature>
<evidence type="ECO:0000256" key="9">
    <source>
        <dbReference type="ARBA" id="ARBA00023065"/>
    </source>
</evidence>
<feature type="binding site" evidence="14">
    <location>
        <position position="380"/>
    </location>
    <ligand>
        <name>Na(+)</name>
        <dbReference type="ChEBI" id="CHEBI:29101"/>
        <label>1</label>
    </ligand>
</feature>
<evidence type="ECO:0000256" key="12">
    <source>
        <dbReference type="ARBA" id="ARBA00023201"/>
    </source>
</evidence>
<dbReference type="EMBL" id="WJQU01000001">
    <property type="protein sequence ID" value="KAJ6647377.1"/>
    <property type="molecule type" value="Genomic_DNA"/>
</dbReference>
<evidence type="ECO:0000256" key="5">
    <source>
        <dbReference type="ARBA" id="ARBA00022847"/>
    </source>
</evidence>
<keyword evidence="10 17" id="KW-0472">Membrane</keyword>
<dbReference type="InterPro" id="IPR037272">
    <property type="entry name" value="SNS_sf"/>
</dbReference>
<feature type="transmembrane region" description="Helical" evidence="17">
    <location>
        <begin position="72"/>
        <end position="92"/>
    </location>
</feature>
<dbReference type="GO" id="GO:0005283">
    <property type="term" value="F:amino acid:sodium symporter activity"/>
    <property type="evidence" value="ECO:0007669"/>
    <property type="project" value="TreeGrafter"/>
</dbReference>
<dbReference type="PROSITE" id="PS50267">
    <property type="entry name" value="NA_NEUROTRAN_SYMP_3"/>
    <property type="match status" value="1"/>
</dbReference>
<keyword evidence="7 17" id="KW-1133">Transmembrane helix</keyword>
<dbReference type="AlphaFoldDB" id="A0A9Q0S6N6"/>
<accession>A0A9Q0S6N6</accession>
<dbReference type="GO" id="GO:0005886">
    <property type="term" value="C:plasma membrane"/>
    <property type="evidence" value="ECO:0007669"/>
    <property type="project" value="TreeGrafter"/>
</dbReference>
<dbReference type="OrthoDB" id="6581954at2759"/>
<dbReference type="SUPFAM" id="SSF161070">
    <property type="entry name" value="SNF-like"/>
    <property type="match status" value="1"/>
</dbReference>
<dbReference type="GO" id="GO:0046872">
    <property type="term" value="F:metal ion binding"/>
    <property type="evidence" value="ECO:0007669"/>
    <property type="project" value="UniProtKB-KW"/>
</dbReference>
<evidence type="ECO:0000256" key="8">
    <source>
        <dbReference type="ARBA" id="ARBA00023053"/>
    </source>
</evidence>
<keyword evidence="12" id="KW-0739">Sodium transport</keyword>
<keyword evidence="15" id="KW-1015">Disulfide bond</keyword>
<reference evidence="18" key="1">
    <citation type="submission" date="2022-07" db="EMBL/GenBank/DDBJ databases">
        <authorList>
            <person name="Trinca V."/>
            <person name="Uliana J.V.C."/>
            <person name="Torres T.T."/>
            <person name="Ward R.J."/>
            <person name="Monesi N."/>
        </authorList>
    </citation>
    <scope>NUCLEOTIDE SEQUENCE</scope>
    <source>
        <strain evidence="18">HSMRA1968</strain>
        <tissue evidence="18">Whole embryos</tissue>
    </source>
</reference>
<evidence type="ECO:0000256" key="17">
    <source>
        <dbReference type="SAM" id="Phobius"/>
    </source>
</evidence>
<evidence type="ECO:0000313" key="19">
    <source>
        <dbReference type="Proteomes" id="UP001151699"/>
    </source>
</evidence>
<keyword evidence="6" id="KW-0029">Amino-acid transport</keyword>
<dbReference type="PANTHER" id="PTHR11616">
    <property type="entry name" value="SODIUM/CHLORIDE DEPENDENT TRANSPORTER"/>
    <property type="match status" value="1"/>
</dbReference>
<dbReference type="GO" id="GO:0015179">
    <property type="term" value="F:L-amino acid transmembrane transporter activity"/>
    <property type="evidence" value="ECO:0007669"/>
    <property type="project" value="TreeGrafter"/>
</dbReference>
<protein>
    <recommendedName>
        <fullName evidence="16">Transporter</fullName>
    </recommendedName>
</protein>
<comment type="caution">
    <text evidence="18">The sequence shown here is derived from an EMBL/GenBank/DDBJ whole genome shotgun (WGS) entry which is preliminary data.</text>
</comment>
<comment type="similarity">
    <text evidence="2 16">Belongs to the sodium:neurotransmitter symporter (SNF) (TC 2.A.22) family.</text>
</comment>
<keyword evidence="4 16" id="KW-0812">Transmembrane</keyword>
<feature type="transmembrane region" description="Helical" evidence="17">
    <location>
        <begin position="306"/>
        <end position="328"/>
    </location>
</feature>
<comment type="function">
    <text evidence="13">Unusual broad substrate spectrum amino acid:sodium cotransporter that promotes absorption of the D isomers of essential amino acids. Neutral amino acids are the preferred substrates, especially methionine and phenylalanine.</text>
</comment>
<feature type="transmembrane region" description="Helical" evidence="17">
    <location>
        <begin position="408"/>
        <end position="425"/>
    </location>
</feature>
<evidence type="ECO:0000256" key="3">
    <source>
        <dbReference type="ARBA" id="ARBA00022448"/>
    </source>
</evidence>
<dbReference type="PANTHER" id="PTHR11616:SF321">
    <property type="entry name" value="SODIUM-DEPENDENT NUTRIENT AMINO ACID TRANSPORTER 1-RELATED"/>
    <property type="match status" value="1"/>
</dbReference>
<dbReference type="GO" id="GO:0089718">
    <property type="term" value="P:amino acid import across plasma membrane"/>
    <property type="evidence" value="ECO:0007669"/>
    <property type="project" value="TreeGrafter"/>
</dbReference>
<feature type="transmembrane region" description="Helical" evidence="17">
    <location>
        <begin position="42"/>
        <end position="60"/>
    </location>
</feature>
<evidence type="ECO:0000256" key="13">
    <source>
        <dbReference type="ARBA" id="ARBA00037785"/>
    </source>
</evidence>
<dbReference type="InterPro" id="IPR000175">
    <property type="entry name" value="Na/ntran_symport"/>
</dbReference>
<dbReference type="PRINTS" id="PR00176">
    <property type="entry name" value="NANEUSMPORT"/>
</dbReference>
<evidence type="ECO:0000256" key="7">
    <source>
        <dbReference type="ARBA" id="ARBA00022989"/>
    </source>
</evidence>
<comment type="subcellular location">
    <subcellularLocation>
        <location evidence="1">Membrane</location>
        <topology evidence="1">Multi-pass membrane protein</topology>
    </subcellularLocation>
</comment>
<feature type="binding site" evidence="14">
    <location>
        <position position="281"/>
    </location>
    <ligand>
        <name>Na(+)</name>
        <dbReference type="ChEBI" id="CHEBI:29101"/>
        <label>1</label>
    </ligand>
</feature>
<evidence type="ECO:0000256" key="10">
    <source>
        <dbReference type="ARBA" id="ARBA00023136"/>
    </source>
</evidence>
<keyword evidence="8 14" id="KW-0915">Sodium</keyword>
<evidence type="ECO:0000256" key="1">
    <source>
        <dbReference type="ARBA" id="ARBA00004141"/>
    </source>
</evidence>
<dbReference type="Proteomes" id="UP001151699">
    <property type="component" value="Chromosome A"/>
</dbReference>
<gene>
    <name evidence="18" type="primary">NAAT1_2</name>
    <name evidence="18" type="ORF">Bhyg_02599</name>
</gene>
<evidence type="ECO:0000256" key="16">
    <source>
        <dbReference type="RuleBase" id="RU003732"/>
    </source>
</evidence>
<feature type="binding site" evidence="14">
    <location>
        <position position="54"/>
    </location>
    <ligand>
        <name>Na(+)</name>
        <dbReference type="ChEBI" id="CHEBI:29101"/>
        <label>1</label>
    </ligand>
</feature>
<feature type="binding site" evidence="14">
    <location>
        <position position="58"/>
    </location>
    <ligand>
        <name>Na(+)</name>
        <dbReference type="ChEBI" id="CHEBI:29101"/>
        <label>1</label>
    </ligand>
</feature>
<evidence type="ECO:0000256" key="6">
    <source>
        <dbReference type="ARBA" id="ARBA00022970"/>
    </source>
</evidence>
<dbReference type="CDD" id="cd10324">
    <property type="entry name" value="SLC6sbd"/>
    <property type="match status" value="1"/>
</dbReference>
<evidence type="ECO:0000256" key="4">
    <source>
        <dbReference type="ARBA" id="ARBA00022692"/>
    </source>
</evidence>
<evidence type="ECO:0000256" key="15">
    <source>
        <dbReference type="PIRSR" id="PIRSR600175-2"/>
    </source>
</evidence>
<evidence type="ECO:0000313" key="18">
    <source>
        <dbReference type="EMBL" id="KAJ6647377.1"/>
    </source>
</evidence>
<feature type="transmembrane region" description="Helical" evidence="17">
    <location>
        <begin position="478"/>
        <end position="498"/>
    </location>
</feature>
<dbReference type="Pfam" id="PF00209">
    <property type="entry name" value="SNF"/>
    <property type="match status" value="1"/>
</dbReference>
<evidence type="ECO:0000256" key="11">
    <source>
        <dbReference type="ARBA" id="ARBA00023180"/>
    </source>
</evidence>
<keyword evidence="11" id="KW-0325">Glycoprotein</keyword>
<feature type="disulfide bond" evidence="15">
    <location>
        <begin position="156"/>
        <end position="164"/>
    </location>
</feature>
<feature type="transmembrane region" description="Helical" evidence="17">
    <location>
        <begin position="437"/>
        <end position="458"/>
    </location>
</feature>
<keyword evidence="3 16" id="KW-0813">Transport</keyword>
<dbReference type="PROSITE" id="PS00610">
    <property type="entry name" value="NA_NEUROTRAN_SYMP_1"/>
    <property type="match status" value="1"/>
</dbReference>
<proteinExistence type="inferred from homology"/>
<evidence type="ECO:0000256" key="2">
    <source>
        <dbReference type="ARBA" id="ARBA00006459"/>
    </source>
</evidence>
<feature type="transmembrane region" description="Helical" evidence="17">
    <location>
        <begin position="271"/>
        <end position="294"/>
    </location>
</feature>
<evidence type="ECO:0000256" key="14">
    <source>
        <dbReference type="PIRSR" id="PIRSR600175-1"/>
    </source>
</evidence>
<keyword evidence="5 16" id="KW-0769">Symport</keyword>
<feature type="transmembrane region" description="Helical" evidence="17">
    <location>
        <begin position="372"/>
        <end position="396"/>
    </location>
</feature>
<name>A0A9Q0S6N6_9DIPT</name>
<organism evidence="18 19">
    <name type="scientific">Pseudolycoriella hygida</name>
    <dbReference type="NCBI Taxonomy" id="35572"/>
    <lineage>
        <taxon>Eukaryota</taxon>
        <taxon>Metazoa</taxon>
        <taxon>Ecdysozoa</taxon>
        <taxon>Arthropoda</taxon>
        <taxon>Hexapoda</taxon>
        <taxon>Insecta</taxon>
        <taxon>Pterygota</taxon>
        <taxon>Neoptera</taxon>
        <taxon>Endopterygota</taxon>
        <taxon>Diptera</taxon>
        <taxon>Nematocera</taxon>
        <taxon>Sciaroidea</taxon>
        <taxon>Sciaridae</taxon>
        <taxon>Pseudolycoriella</taxon>
    </lineage>
</organism>
<keyword evidence="14" id="KW-0479">Metal-binding</keyword>
<keyword evidence="19" id="KW-1185">Reference proteome</keyword>
<sequence length="554" mass="62994">MHNLRTFYFNNSSSISEATLFQQIQVRTILQKEIKRDSWDNGWEFLVSCIALSVGLGNVWRFPFTALENGGGAFLIPYMILLFLVGKPVYYLEMLIGQFSSRGSLEVFDFAPIMRGIGYGQIYAIAITTRYYASILTLIIKYFVASFGNGLPWSYCKKEWGENCIDSARKRFFENEASFNPNGTSSAELYFYKEVLKELPTIDNGIGQPDLTLVVYLVIKSSGKSSYFLAIFPYIVMLILFVRAITLPEALQGISYLFTPQFNQLLNPKVWYSAMIQVFYSLSICFGPIIMHASFNRFSQNILRDVTIVTILDTFTSLLSSVIIFGILGNLAYETGSTDIQSVVQGGSGLAFVSYTYTIAKFELIPQVFSVLFFFMLFVLGIGTNVDMSSCLLHVIRDSFPKHRHWKFILPVALVQFPIGLVYLTPGGQYIMTFVDFFGASFLVICLAIAEILSFGWIYGVNPLCKDIEFMLDVKTGWYWRICWGVISPVIMTAILCLKAITLKPLKYHDYTYTESFYWAGWLIFGIGVIQLPFWAIYTVFKQNDMTIRGVFDI</sequence>